<comment type="caution">
    <text evidence="1">The sequence shown here is derived from an EMBL/GenBank/DDBJ whole genome shotgun (WGS) entry which is preliminary data.</text>
</comment>
<sequence length="405" mass="45117">MRLKALVFCRPNSGITHLTIYRNGDDRKGGRHRHLKIRALREYEQAVKDKDLSRALRYLREDSSIGKLDWFPIERDWQVLDTCLNADDMRLVGSAYAFLKDKGLLPNFAKYNTIVFAAQKSFHHWLSHIPKEFTLISSFLQYSLSQILTTVPISAVLEGPRDVTPTVLKSSTGLDVTKLSPKKWGLSGTSSFLLATSFAGVTFLLNQGIDIRPNIAAVLGLAMLDAILLGGSCLAQISSFWPPYKRRICVHEAGHLLVAYLLGCPIRGVILDPIVAMQMGIQGQAGTQFWDEKLENELAEGQLSGTTFDRYCMVLFAGIAAEALIYGEAEGGENDENLFRSISILLEPPLSVAQMSNQARWSLLQSYNLLKWHKHAHRAAVKAIENGCSLSIIIKKIEEAMSLKK</sequence>
<keyword evidence="2" id="KW-1185">Reference proteome</keyword>
<evidence type="ECO:0000313" key="1">
    <source>
        <dbReference type="EMBL" id="KAK6785765.1"/>
    </source>
</evidence>
<dbReference type="InterPro" id="IPR037219">
    <property type="entry name" value="Peptidase_M41-like"/>
</dbReference>
<accession>A0AAN8TDF1</accession>
<dbReference type="GO" id="GO:0006508">
    <property type="term" value="P:proteolysis"/>
    <property type="evidence" value="ECO:0007669"/>
    <property type="project" value="InterPro"/>
</dbReference>
<proteinExistence type="predicted"/>
<dbReference type="PANTHER" id="PTHR33471:SF7">
    <property type="entry name" value="ATP-DEPENDENT ZINC METALLOPROTEASE-RELATED"/>
    <property type="match status" value="1"/>
</dbReference>
<dbReference type="GO" id="GO:0005524">
    <property type="term" value="F:ATP binding"/>
    <property type="evidence" value="ECO:0007669"/>
    <property type="project" value="InterPro"/>
</dbReference>
<dbReference type="SUPFAM" id="SSF140990">
    <property type="entry name" value="FtsH protease domain-like"/>
    <property type="match status" value="1"/>
</dbReference>
<dbReference type="EMBL" id="JBANQN010000007">
    <property type="protein sequence ID" value="KAK6785765.1"/>
    <property type="molecule type" value="Genomic_DNA"/>
</dbReference>
<name>A0AAN8TDF1_SOLBU</name>
<evidence type="ECO:0000313" key="2">
    <source>
        <dbReference type="Proteomes" id="UP001371456"/>
    </source>
</evidence>
<dbReference type="AlphaFoldDB" id="A0AAN8TDF1"/>
<reference evidence="1 2" key="1">
    <citation type="submission" date="2024-02" db="EMBL/GenBank/DDBJ databases">
        <title>de novo genome assembly of Solanum bulbocastanum strain 11H21.</title>
        <authorList>
            <person name="Hosaka A.J."/>
        </authorList>
    </citation>
    <scope>NUCLEOTIDE SEQUENCE [LARGE SCALE GENOMIC DNA]</scope>
    <source>
        <tissue evidence="1">Young leaves</tissue>
    </source>
</reference>
<dbReference type="FunFam" id="1.20.58.760:FF:000007">
    <property type="entry name" value="ATP-dependent zinc metalloprotease"/>
    <property type="match status" value="1"/>
</dbReference>
<gene>
    <name evidence="1" type="ORF">RDI58_019220</name>
</gene>
<dbReference type="Gene3D" id="1.20.58.760">
    <property type="entry name" value="Peptidase M41"/>
    <property type="match status" value="1"/>
</dbReference>
<protein>
    <submittedName>
        <fullName evidence="1">Uncharacterized protein</fullName>
    </submittedName>
</protein>
<organism evidence="1 2">
    <name type="scientific">Solanum bulbocastanum</name>
    <name type="common">Wild potato</name>
    <dbReference type="NCBI Taxonomy" id="147425"/>
    <lineage>
        <taxon>Eukaryota</taxon>
        <taxon>Viridiplantae</taxon>
        <taxon>Streptophyta</taxon>
        <taxon>Embryophyta</taxon>
        <taxon>Tracheophyta</taxon>
        <taxon>Spermatophyta</taxon>
        <taxon>Magnoliopsida</taxon>
        <taxon>eudicotyledons</taxon>
        <taxon>Gunneridae</taxon>
        <taxon>Pentapetalae</taxon>
        <taxon>asterids</taxon>
        <taxon>lamiids</taxon>
        <taxon>Solanales</taxon>
        <taxon>Solanaceae</taxon>
        <taxon>Solanoideae</taxon>
        <taxon>Solaneae</taxon>
        <taxon>Solanum</taxon>
    </lineage>
</organism>
<dbReference type="Proteomes" id="UP001371456">
    <property type="component" value="Unassembled WGS sequence"/>
</dbReference>
<dbReference type="PANTHER" id="PTHR33471">
    <property type="entry name" value="ATP-DEPENDENT ZINC METALLOPROTEASE-RELATED"/>
    <property type="match status" value="1"/>
</dbReference>
<dbReference type="GO" id="GO:0004222">
    <property type="term" value="F:metalloendopeptidase activity"/>
    <property type="evidence" value="ECO:0007669"/>
    <property type="project" value="InterPro"/>
</dbReference>
<dbReference type="GO" id="GO:0004176">
    <property type="term" value="F:ATP-dependent peptidase activity"/>
    <property type="evidence" value="ECO:0007669"/>
    <property type="project" value="InterPro"/>
</dbReference>